<feature type="compositionally biased region" description="Polar residues" evidence="1">
    <location>
        <begin position="65"/>
        <end position="80"/>
    </location>
</feature>
<feature type="non-terminal residue" evidence="2">
    <location>
        <position position="1"/>
    </location>
</feature>
<evidence type="ECO:0000313" key="2">
    <source>
        <dbReference type="EMBL" id="GFD04825.1"/>
    </source>
</evidence>
<dbReference type="AlphaFoldDB" id="A0A699T2X7"/>
<comment type="caution">
    <text evidence="2">The sequence shown here is derived from an EMBL/GenBank/DDBJ whole genome shotgun (WGS) entry which is preliminary data.</text>
</comment>
<reference evidence="2" key="1">
    <citation type="journal article" date="2019" name="Sci. Rep.">
        <title>Draft genome of Tanacetum cinerariifolium, the natural source of mosquito coil.</title>
        <authorList>
            <person name="Yamashiro T."/>
            <person name="Shiraishi A."/>
            <person name="Satake H."/>
            <person name="Nakayama K."/>
        </authorList>
    </citation>
    <scope>NUCLEOTIDE SEQUENCE</scope>
</reference>
<gene>
    <name evidence="2" type="ORF">Tci_876794</name>
</gene>
<organism evidence="2">
    <name type="scientific">Tanacetum cinerariifolium</name>
    <name type="common">Dalmatian daisy</name>
    <name type="synonym">Chrysanthemum cinerariifolium</name>
    <dbReference type="NCBI Taxonomy" id="118510"/>
    <lineage>
        <taxon>Eukaryota</taxon>
        <taxon>Viridiplantae</taxon>
        <taxon>Streptophyta</taxon>
        <taxon>Embryophyta</taxon>
        <taxon>Tracheophyta</taxon>
        <taxon>Spermatophyta</taxon>
        <taxon>Magnoliopsida</taxon>
        <taxon>eudicotyledons</taxon>
        <taxon>Gunneridae</taxon>
        <taxon>Pentapetalae</taxon>
        <taxon>asterids</taxon>
        <taxon>campanulids</taxon>
        <taxon>Asterales</taxon>
        <taxon>Asteraceae</taxon>
        <taxon>Asteroideae</taxon>
        <taxon>Anthemideae</taxon>
        <taxon>Anthemidinae</taxon>
        <taxon>Tanacetum</taxon>
    </lineage>
</organism>
<protein>
    <submittedName>
        <fullName evidence="2">Zinc finger, CCHC-type, retrotransposon Gag domain protein</fullName>
    </submittedName>
</protein>
<name>A0A699T2X7_TANCI</name>
<proteinExistence type="predicted"/>
<evidence type="ECO:0000256" key="1">
    <source>
        <dbReference type="SAM" id="MobiDB-lite"/>
    </source>
</evidence>
<sequence>ERLKREYHSIRQTNTETSTELMQRFLRLAGFLRAAAGTEEEQAKNFQWGLRRNSGNGRDQRNRGQHSNRSTNSGNSSLIN</sequence>
<dbReference type="EMBL" id="BKCJ011214233">
    <property type="protein sequence ID" value="GFD04825.1"/>
    <property type="molecule type" value="Genomic_DNA"/>
</dbReference>
<accession>A0A699T2X7</accession>
<feature type="region of interest" description="Disordered" evidence="1">
    <location>
        <begin position="40"/>
        <end position="80"/>
    </location>
</feature>